<keyword evidence="3" id="KW-0833">Ubl conjugation pathway</keyword>
<keyword evidence="1 4" id="KW-0853">WD repeat</keyword>
<dbReference type="PANTHER" id="PTHR19872:SF9">
    <property type="entry name" value="UBIQUITIN-BINDING SDF UBIQUITIN LIGASE COMPLEX SUBUNIT"/>
    <property type="match status" value="1"/>
</dbReference>
<dbReference type="Pfam" id="PF00400">
    <property type="entry name" value="WD40"/>
    <property type="match status" value="4"/>
</dbReference>
<dbReference type="Proteomes" id="UP000276133">
    <property type="component" value="Unassembled WGS sequence"/>
</dbReference>
<keyword evidence="6" id="KW-1185">Reference proteome</keyword>
<dbReference type="PANTHER" id="PTHR19872">
    <property type="entry name" value="UBIQUITIN LIGASE SPECIFICITY FACTOR/HREP PROTEIN"/>
    <property type="match status" value="1"/>
</dbReference>
<evidence type="ECO:0000256" key="4">
    <source>
        <dbReference type="PROSITE-ProRule" id="PRU00221"/>
    </source>
</evidence>
<protein>
    <submittedName>
        <fullName evidence="5">Uncharacterized protein</fullName>
    </submittedName>
</protein>
<organism evidence="5 6">
    <name type="scientific">Brachionus plicatilis</name>
    <name type="common">Marine rotifer</name>
    <name type="synonym">Brachionus muelleri</name>
    <dbReference type="NCBI Taxonomy" id="10195"/>
    <lineage>
        <taxon>Eukaryota</taxon>
        <taxon>Metazoa</taxon>
        <taxon>Spiralia</taxon>
        <taxon>Gnathifera</taxon>
        <taxon>Rotifera</taxon>
        <taxon>Eurotatoria</taxon>
        <taxon>Monogononta</taxon>
        <taxon>Pseudotrocha</taxon>
        <taxon>Ploima</taxon>
        <taxon>Brachionidae</taxon>
        <taxon>Brachionus</taxon>
    </lineage>
</organism>
<accession>A0A3M7R474</accession>
<dbReference type="Gene3D" id="2.130.10.10">
    <property type="entry name" value="YVTN repeat-like/Quinoprotein amine dehydrogenase"/>
    <property type="match status" value="2"/>
</dbReference>
<comment type="caution">
    <text evidence="5">The sequence shown here is derived from an EMBL/GenBank/DDBJ whole genome shotgun (WGS) entry which is preliminary data.</text>
</comment>
<feature type="repeat" description="WD" evidence="4">
    <location>
        <begin position="357"/>
        <end position="388"/>
    </location>
</feature>
<evidence type="ECO:0000313" key="5">
    <source>
        <dbReference type="EMBL" id="RNA18390.1"/>
    </source>
</evidence>
<dbReference type="STRING" id="10195.A0A3M7R474"/>
<dbReference type="InterPro" id="IPR036322">
    <property type="entry name" value="WD40_repeat_dom_sf"/>
</dbReference>
<dbReference type="SMART" id="SM00320">
    <property type="entry name" value="WD40"/>
    <property type="match status" value="5"/>
</dbReference>
<gene>
    <name evidence="5" type="ORF">BpHYR1_000520</name>
</gene>
<feature type="repeat" description="WD" evidence="4">
    <location>
        <begin position="275"/>
        <end position="315"/>
    </location>
</feature>
<evidence type="ECO:0000256" key="3">
    <source>
        <dbReference type="ARBA" id="ARBA00022786"/>
    </source>
</evidence>
<dbReference type="EMBL" id="REGN01004249">
    <property type="protein sequence ID" value="RNA18390.1"/>
    <property type="molecule type" value="Genomic_DNA"/>
</dbReference>
<dbReference type="CDD" id="cd00200">
    <property type="entry name" value="WD40"/>
    <property type="match status" value="1"/>
</dbReference>
<dbReference type="InterPro" id="IPR019775">
    <property type="entry name" value="WD40_repeat_CS"/>
</dbReference>
<feature type="repeat" description="WD" evidence="4">
    <location>
        <begin position="155"/>
        <end position="196"/>
    </location>
</feature>
<dbReference type="PROSITE" id="PS50082">
    <property type="entry name" value="WD_REPEATS_2"/>
    <property type="match status" value="4"/>
</dbReference>
<evidence type="ECO:0000313" key="6">
    <source>
        <dbReference type="Proteomes" id="UP000276133"/>
    </source>
</evidence>
<reference evidence="5 6" key="1">
    <citation type="journal article" date="2018" name="Sci. Rep.">
        <title>Genomic signatures of local adaptation to the degree of environmental predictability in rotifers.</title>
        <authorList>
            <person name="Franch-Gras L."/>
            <person name="Hahn C."/>
            <person name="Garcia-Roger E.M."/>
            <person name="Carmona M.J."/>
            <person name="Serra M."/>
            <person name="Gomez A."/>
        </authorList>
    </citation>
    <scope>NUCLEOTIDE SEQUENCE [LARGE SCALE GENOMIC DNA]</scope>
    <source>
        <strain evidence="5">HYR1</strain>
    </source>
</reference>
<dbReference type="PROSITE" id="PS50294">
    <property type="entry name" value="WD_REPEATS_REGION"/>
    <property type="match status" value="2"/>
</dbReference>
<evidence type="ECO:0000256" key="1">
    <source>
        <dbReference type="ARBA" id="ARBA00022574"/>
    </source>
</evidence>
<keyword evidence="2" id="KW-0677">Repeat</keyword>
<dbReference type="OrthoDB" id="273067at2759"/>
<dbReference type="InterPro" id="IPR020472">
    <property type="entry name" value="WD40_PAC1"/>
</dbReference>
<feature type="repeat" description="WD" evidence="4">
    <location>
        <begin position="316"/>
        <end position="346"/>
    </location>
</feature>
<dbReference type="AlphaFoldDB" id="A0A3M7R474"/>
<dbReference type="SUPFAM" id="SSF50978">
    <property type="entry name" value="WD40 repeat-like"/>
    <property type="match status" value="1"/>
</dbReference>
<name>A0A3M7R474_BRAPC</name>
<dbReference type="PROSITE" id="PS00678">
    <property type="entry name" value="WD_REPEATS_1"/>
    <property type="match status" value="1"/>
</dbReference>
<proteinExistence type="predicted"/>
<dbReference type="InterPro" id="IPR051075">
    <property type="entry name" value="SCF_subunit_WD-repeat"/>
</dbReference>
<evidence type="ECO:0000256" key="2">
    <source>
        <dbReference type="ARBA" id="ARBA00022737"/>
    </source>
</evidence>
<dbReference type="InterPro" id="IPR015943">
    <property type="entry name" value="WD40/YVTN_repeat-like_dom_sf"/>
</dbReference>
<sequence>MLSLLYQLLSIRSNPDNLINELYTELVTKMSLKQEMLVQEFVSKFGHVYSDFLFQMQERKVSCADRIKLAIDECLAANFGPRMHYLTVPEIKNILKKIKLLANKNLVSELSSLNTKFGVDAEFFMGEFELKPSQLLNIQIQNLPNLENIRQFRILKKHFGEIYKLSKVVNKNQVLSASKDNSIKLWDLDKMECVWTICVNRPEFVIAGNRVICAENEGCIKIFDLASGKMVRTLVDVFLDTSSILLLNENKILTGLMNGEILIWNMKNLKICDTFPGHLMKVTDFKMLNASSFISSSWDRNIKLWNLGADEAIRTFNGHRDWVTCLEMFNENEFISGSKDGTIKIWHKNLTCYVESLDGHLSGVNEIKVFENYQLLSCSEDGTIKHWDSVRAVCLKTLKISDQFSINDFIIFS</sequence>
<dbReference type="InterPro" id="IPR001680">
    <property type="entry name" value="WD40_rpt"/>
</dbReference>
<dbReference type="PRINTS" id="PR00320">
    <property type="entry name" value="GPROTEINBRPT"/>
</dbReference>